<evidence type="ECO:0000313" key="1">
    <source>
        <dbReference type="EMBL" id="GHB25470.1"/>
    </source>
</evidence>
<dbReference type="Proteomes" id="UP000637980">
    <property type="component" value="Unassembled WGS sequence"/>
</dbReference>
<accession>A0ABQ3E3U4</accession>
<sequence length="159" mass="17513">MSYAWSKGLHTFRVDEQLNCMEGVYDGDNTLTSSVCYADHIAYEPGENILMPNGVWAQEGYMTTNPTRQGLGYMISFAAASVAIRDRVNFIYVSSGSVAGGGSALIKKLGGKFDLDLEFNTSKGNRVKLPGYLIRTSDMIKFSAEGWKNKGWTLTEARD</sequence>
<reference evidence="2" key="1">
    <citation type="journal article" date="2019" name="Int. J. Syst. Evol. Microbiol.">
        <title>The Global Catalogue of Microorganisms (GCM) 10K type strain sequencing project: providing services to taxonomists for standard genome sequencing and annotation.</title>
        <authorList>
            <consortium name="The Broad Institute Genomics Platform"/>
            <consortium name="The Broad Institute Genome Sequencing Center for Infectious Disease"/>
            <person name="Wu L."/>
            <person name="Ma J."/>
        </authorList>
    </citation>
    <scope>NUCLEOTIDE SEQUENCE [LARGE SCALE GENOMIC DNA]</scope>
    <source>
        <strain evidence="2">KCTC 12861</strain>
    </source>
</reference>
<evidence type="ECO:0000313" key="2">
    <source>
        <dbReference type="Proteomes" id="UP000637980"/>
    </source>
</evidence>
<dbReference type="RefSeq" id="WP_189435864.1">
    <property type="nucleotide sequence ID" value="NZ_BMXE01000002.1"/>
</dbReference>
<keyword evidence="2" id="KW-1185">Reference proteome</keyword>
<comment type="caution">
    <text evidence="1">The sequence shown here is derived from an EMBL/GenBank/DDBJ whole genome shotgun (WGS) entry which is preliminary data.</text>
</comment>
<proteinExistence type="predicted"/>
<organism evidence="1 2">
    <name type="scientific">Pseudovibrio japonicus</name>
    <dbReference type="NCBI Taxonomy" id="366534"/>
    <lineage>
        <taxon>Bacteria</taxon>
        <taxon>Pseudomonadati</taxon>
        <taxon>Pseudomonadota</taxon>
        <taxon>Alphaproteobacteria</taxon>
        <taxon>Hyphomicrobiales</taxon>
        <taxon>Stappiaceae</taxon>
        <taxon>Pseudovibrio</taxon>
    </lineage>
</organism>
<name>A0ABQ3E3U4_9HYPH</name>
<dbReference type="EMBL" id="BMXE01000002">
    <property type="protein sequence ID" value="GHB25470.1"/>
    <property type="molecule type" value="Genomic_DNA"/>
</dbReference>
<protein>
    <submittedName>
        <fullName evidence="1">Uncharacterized protein</fullName>
    </submittedName>
</protein>
<gene>
    <name evidence="1" type="ORF">GCM10007094_11950</name>
</gene>